<protein>
    <submittedName>
        <fullName evidence="8">Peptide/nickel transport system ATP-binding protein</fullName>
    </submittedName>
</protein>
<accession>A0A975WDC3</accession>
<dbReference type="InterPro" id="IPR003593">
    <property type="entry name" value="AAA+_ATPase"/>
</dbReference>
<feature type="domain" description="ABC transporter" evidence="7">
    <location>
        <begin position="12"/>
        <end position="261"/>
    </location>
</feature>
<dbReference type="RefSeq" id="WP_244526554.1">
    <property type="nucleotide sequence ID" value="NZ_FNYY01000017.1"/>
</dbReference>
<dbReference type="Pfam" id="PF08352">
    <property type="entry name" value="oligo_HPY"/>
    <property type="match status" value="1"/>
</dbReference>
<dbReference type="NCBIfam" id="TIGR01727">
    <property type="entry name" value="oligo_HPY"/>
    <property type="match status" value="1"/>
</dbReference>
<keyword evidence="4" id="KW-0547">Nucleotide-binding</keyword>
<comment type="subcellular location">
    <subcellularLocation>
        <location evidence="1">Cell inner membrane</location>
        <topology evidence="1">Peripheral membrane protein</topology>
    </subcellularLocation>
</comment>
<dbReference type="EMBL" id="FNYY01000017">
    <property type="protein sequence ID" value="SEJ99997.1"/>
    <property type="molecule type" value="Genomic_DNA"/>
</dbReference>
<dbReference type="AlphaFoldDB" id="A0A975WDC3"/>
<dbReference type="InterPro" id="IPR003439">
    <property type="entry name" value="ABC_transporter-like_ATP-bd"/>
</dbReference>
<gene>
    <name evidence="8" type="ORF">SAMN04487940_11759</name>
</gene>
<dbReference type="GO" id="GO:0005886">
    <property type="term" value="C:plasma membrane"/>
    <property type="evidence" value="ECO:0007669"/>
    <property type="project" value="UniProtKB-SubCell"/>
</dbReference>
<name>A0A975WDC3_9RHOB</name>
<organism evidence="8 9">
    <name type="scientific">Marinovum algicola</name>
    <dbReference type="NCBI Taxonomy" id="42444"/>
    <lineage>
        <taxon>Bacteria</taxon>
        <taxon>Pseudomonadati</taxon>
        <taxon>Pseudomonadota</taxon>
        <taxon>Alphaproteobacteria</taxon>
        <taxon>Rhodobacterales</taxon>
        <taxon>Roseobacteraceae</taxon>
        <taxon>Marinovum</taxon>
    </lineage>
</organism>
<dbReference type="GO" id="GO:0015833">
    <property type="term" value="P:peptide transport"/>
    <property type="evidence" value="ECO:0007669"/>
    <property type="project" value="InterPro"/>
</dbReference>
<comment type="similarity">
    <text evidence="2">Belongs to the ABC transporter superfamily.</text>
</comment>
<dbReference type="Pfam" id="PF00005">
    <property type="entry name" value="ABC_tran"/>
    <property type="match status" value="1"/>
</dbReference>
<dbReference type="GO" id="GO:0005524">
    <property type="term" value="F:ATP binding"/>
    <property type="evidence" value="ECO:0007669"/>
    <property type="project" value="UniProtKB-KW"/>
</dbReference>
<evidence type="ECO:0000256" key="3">
    <source>
        <dbReference type="ARBA" id="ARBA00022448"/>
    </source>
</evidence>
<evidence type="ECO:0000313" key="8">
    <source>
        <dbReference type="EMBL" id="SEJ99997.1"/>
    </source>
</evidence>
<dbReference type="SMART" id="SM00382">
    <property type="entry name" value="AAA"/>
    <property type="match status" value="1"/>
</dbReference>
<dbReference type="InterPro" id="IPR013563">
    <property type="entry name" value="Oligopep_ABC_C"/>
</dbReference>
<feature type="region of interest" description="Disordered" evidence="6">
    <location>
        <begin position="265"/>
        <end position="289"/>
    </location>
</feature>
<dbReference type="CDD" id="cd03257">
    <property type="entry name" value="ABC_NikE_OppD_transporters"/>
    <property type="match status" value="1"/>
</dbReference>
<evidence type="ECO:0000313" key="9">
    <source>
        <dbReference type="Proteomes" id="UP000182932"/>
    </source>
</evidence>
<keyword evidence="5 8" id="KW-0067">ATP-binding</keyword>
<evidence type="ECO:0000256" key="2">
    <source>
        <dbReference type="ARBA" id="ARBA00005417"/>
    </source>
</evidence>
<keyword evidence="3" id="KW-0813">Transport</keyword>
<dbReference type="PROSITE" id="PS50893">
    <property type="entry name" value="ABC_TRANSPORTER_2"/>
    <property type="match status" value="1"/>
</dbReference>
<keyword evidence="9" id="KW-1185">Reference proteome</keyword>
<dbReference type="InterPro" id="IPR050319">
    <property type="entry name" value="ABC_transp_ATP-bind"/>
</dbReference>
<dbReference type="InterPro" id="IPR017871">
    <property type="entry name" value="ABC_transporter-like_CS"/>
</dbReference>
<dbReference type="GO" id="GO:0016887">
    <property type="term" value="F:ATP hydrolysis activity"/>
    <property type="evidence" value="ECO:0007669"/>
    <property type="project" value="InterPro"/>
</dbReference>
<dbReference type="PANTHER" id="PTHR43776:SF7">
    <property type="entry name" value="D,D-DIPEPTIDE TRANSPORT ATP-BINDING PROTEIN DDPF-RELATED"/>
    <property type="match status" value="1"/>
</dbReference>
<evidence type="ECO:0000256" key="5">
    <source>
        <dbReference type="ARBA" id="ARBA00022840"/>
    </source>
</evidence>
<dbReference type="Gene3D" id="3.40.50.300">
    <property type="entry name" value="P-loop containing nucleotide triphosphate hydrolases"/>
    <property type="match status" value="1"/>
</dbReference>
<dbReference type="GeneID" id="80820089"/>
<evidence type="ECO:0000256" key="4">
    <source>
        <dbReference type="ARBA" id="ARBA00022741"/>
    </source>
</evidence>
<sequence>MFDMGAKPAPLVEARGLARNFPGRQGLLGRVRDVWAVRDVTLALAPGETVGVVGESGCGKSTLGRMMMGLDRPTEGSVSFDGRDLAALSAAERRKLSRRMQMVFQDPFGSLDPRRSIGAQITDGLRIHRLVPPGEIEAELFRLLDQVGLPRSAASRRPHAFSGGQRQRIAVARALSTRPDFIVADEPVSALDVSIQAQVVNLLMDLRRDLDLAMLFISHDLHVVRHLCTRIVVMYLGRVVEEGPAERVFATPAHPYTRALLTATPSLKPRPTGGAPRILPGELPSPANPPSGCPFRTRCPLAEAACAEAVPAARRIEPGWQAACIKAAPEAVA</sequence>
<evidence type="ECO:0000256" key="6">
    <source>
        <dbReference type="SAM" id="MobiDB-lite"/>
    </source>
</evidence>
<dbReference type="GO" id="GO:0055085">
    <property type="term" value="P:transmembrane transport"/>
    <property type="evidence" value="ECO:0007669"/>
    <property type="project" value="UniProtKB-ARBA"/>
</dbReference>
<dbReference type="SUPFAM" id="SSF52540">
    <property type="entry name" value="P-loop containing nucleoside triphosphate hydrolases"/>
    <property type="match status" value="1"/>
</dbReference>
<reference evidence="8 9" key="1">
    <citation type="submission" date="2016-10" db="EMBL/GenBank/DDBJ databases">
        <authorList>
            <person name="Varghese N."/>
            <person name="Submissions S."/>
        </authorList>
    </citation>
    <scope>NUCLEOTIDE SEQUENCE [LARGE SCALE GENOMIC DNA]</scope>
    <source>
        <strain evidence="8 9">FF3</strain>
    </source>
</reference>
<evidence type="ECO:0000256" key="1">
    <source>
        <dbReference type="ARBA" id="ARBA00004417"/>
    </source>
</evidence>
<comment type="caution">
    <text evidence="8">The sequence shown here is derived from an EMBL/GenBank/DDBJ whole genome shotgun (WGS) entry which is preliminary data.</text>
</comment>
<dbReference type="PANTHER" id="PTHR43776">
    <property type="entry name" value="TRANSPORT ATP-BINDING PROTEIN"/>
    <property type="match status" value="1"/>
</dbReference>
<dbReference type="FunFam" id="3.40.50.300:FF:000016">
    <property type="entry name" value="Oligopeptide ABC transporter ATP-binding component"/>
    <property type="match status" value="1"/>
</dbReference>
<proteinExistence type="inferred from homology"/>
<dbReference type="Proteomes" id="UP000182932">
    <property type="component" value="Unassembled WGS sequence"/>
</dbReference>
<dbReference type="InterPro" id="IPR027417">
    <property type="entry name" value="P-loop_NTPase"/>
</dbReference>
<dbReference type="PROSITE" id="PS00211">
    <property type="entry name" value="ABC_TRANSPORTER_1"/>
    <property type="match status" value="1"/>
</dbReference>
<evidence type="ECO:0000259" key="7">
    <source>
        <dbReference type="PROSITE" id="PS50893"/>
    </source>
</evidence>